<proteinExistence type="predicted"/>
<dbReference type="AlphaFoldDB" id="A0A7G6X6M7"/>
<dbReference type="EMBL" id="CP043661">
    <property type="protein sequence ID" value="QNE21892.1"/>
    <property type="molecule type" value="Genomic_DNA"/>
</dbReference>
<evidence type="ECO:0000313" key="2">
    <source>
        <dbReference type="Proteomes" id="UP000515563"/>
    </source>
</evidence>
<keyword evidence="2" id="KW-1185">Reference proteome</keyword>
<dbReference type="InterPro" id="IPR011009">
    <property type="entry name" value="Kinase-like_dom_sf"/>
</dbReference>
<organism evidence="1 2">
    <name type="scientific">Kribbella qitaiheensis</name>
    <dbReference type="NCBI Taxonomy" id="1544730"/>
    <lineage>
        <taxon>Bacteria</taxon>
        <taxon>Bacillati</taxon>
        <taxon>Actinomycetota</taxon>
        <taxon>Actinomycetes</taxon>
        <taxon>Propionibacteriales</taxon>
        <taxon>Kribbellaceae</taxon>
        <taxon>Kribbella</taxon>
    </lineage>
</organism>
<dbReference type="RefSeq" id="WP_185444300.1">
    <property type="nucleotide sequence ID" value="NZ_CP043661.1"/>
</dbReference>
<dbReference type="KEGG" id="kqi:F1D05_33235"/>
<name>A0A7G6X6M7_9ACTN</name>
<evidence type="ECO:0008006" key="3">
    <source>
        <dbReference type="Google" id="ProtNLM"/>
    </source>
</evidence>
<reference evidence="2" key="1">
    <citation type="submission" date="2019-09" db="EMBL/GenBank/DDBJ databases">
        <title>Antimicrobial potential of Antarctic Bacteria.</title>
        <authorList>
            <person name="Benaud N."/>
            <person name="Edwards R.J."/>
            <person name="Ferrari B.C."/>
        </authorList>
    </citation>
    <scope>NUCLEOTIDE SEQUENCE [LARGE SCALE GENOMIC DNA]</scope>
    <source>
        <strain evidence="2">SPB151</strain>
    </source>
</reference>
<gene>
    <name evidence="1" type="ORF">F1D05_33235</name>
</gene>
<evidence type="ECO:0000313" key="1">
    <source>
        <dbReference type="EMBL" id="QNE21892.1"/>
    </source>
</evidence>
<accession>A0A7G6X6M7</accession>
<protein>
    <recommendedName>
        <fullName evidence="3">Phosphotransferase</fullName>
    </recommendedName>
</protein>
<dbReference type="SUPFAM" id="SSF56112">
    <property type="entry name" value="Protein kinase-like (PK-like)"/>
    <property type="match status" value="1"/>
</dbReference>
<sequence>MSTEDTPAIEPWLLTWCKRELGALPAEQLLAAAAMSDVKALRLDDGREVVIKTRPDPSGRVATCLAVQRTVAEAGLPCARPLTGATTVHGLAARDVAVDDLALHGLAVHGLTLHDLTANDPAANDLVVHAEEWRPGGEIERDTGVAAAERSARLYAAVSAITNGLRLPPPLPNPEWVHWDHDGPGHWPPNPRHDHRPGADSLPPDLLAIAARTRKRLLASTSMPHVLGHADWEAQNLRWQGNEPHTIHDWDSMAFLPESALAGAAAGCFASTETPTLAPLTSSEAFLTAYQEARNRPFTPPELEIAWAASLWPALHNARAELLWNHPPIALTELRAQAEPRLQRAAA</sequence>
<reference evidence="1 2" key="2">
    <citation type="journal article" date="2020" name="Microbiol. Resour. Announc.">
        <title>Antarctic desert soil bacteria exhibit high novel natural product potential, evaluated through long-read genome sequencing and comparative genomics.</title>
        <authorList>
            <person name="Benaud N."/>
            <person name="Edwards R.J."/>
            <person name="Amos T.G."/>
            <person name="D'Agostino P.M."/>
            <person name="Gutierrez-Chavez C."/>
            <person name="Montgomery K."/>
            <person name="Nicetic I."/>
            <person name="Ferrari B.C."/>
        </authorList>
    </citation>
    <scope>NUCLEOTIDE SEQUENCE [LARGE SCALE GENOMIC DNA]</scope>
    <source>
        <strain evidence="1 2">SPB151</strain>
    </source>
</reference>
<dbReference type="Proteomes" id="UP000515563">
    <property type="component" value="Chromosome"/>
</dbReference>